<dbReference type="AlphaFoldDB" id="A0A2R5F229"/>
<dbReference type="SUPFAM" id="SSF55073">
    <property type="entry name" value="Nucleotide cyclase"/>
    <property type="match status" value="1"/>
</dbReference>
<accession>A0A2R5F229</accession>
<dbReference type="CDD" id="cd01949">
    <property type="entry name" value="GGDEF"/>
    <property type="match status" value="1"/>
</dbReference>
<dbReference type="FunFam" id="3.30.70.270:FF:000001">
    <property type="entry name" value="Diguanylate cyclase domain protein"/>
    <property type="match status" value="1"/>
</dbReference>
<evidence type="ECO:0000259" key="7">
    <source>
        <dbReference type="PROSITE" id="PS50887"/>
    </source>
</evidence>
<dbReference type="PANTHER" id="PTHR44757">
    <property type="entry name" value="DIGUANYLATE CYCLASE DGCP"/>
    <property type="match status" value="1"/>
</dbReference>
<dbReference type="InterPro" id="IPR058544">
    <property type="entry name" value="ETR1_N"/>
</dbReference>
<feature type="domain" description="EAL" evidence="6">
    <location>
        <begin position="495"/>
        <end position="749"/>
    </location>
</feature>
<dbReference type="InterPro" id="IPR001633">
    <property type="entry name" value="EAL_dom"/>
</dbReference>
<dbReference type="Gene3D" id="3.30.70.270">
    <property type="match status" value="1"/>
</dbReference>
<dbReference type="Pfam" id="PF00989">
    <property type="entry name" value="PAS"/>
    <property type="match status" value="1"/>
</dbReference>
<dbReference type="InterPro" id="IPR000700">
    <property type="entry name" value="PAS-assoc_C"/>
</dbReference>
<comment type="catalytic activity">
    <reaction evidence="1">
        <text>3',3'-c-di-GMP + H2O = 5'-phosphoguanylyl(3'-&gt;5')guanosine + H(+)</text>
        <dbReference type="Rhea" id="RHEA:24902"/>
        <dbReference type="ChEBI" id="CHEBI:15377"/>
        <dbReference type="ChEBI" id="CHEBI:15378"/>
        <dbReference type="ChEBI" id="CHEBI:58754"/>
        <dbReference type="ChEBI" id="CHEBI:58805"/>
        <dbReference type="EC" id="3.1.4.52"/>
    </reaction>
    <physiologicalReaction direction="left-to-right" evidence="1">
        <dbReference type="Rhea" id="RHEA:24903"/>
    </physiologicalReaction>
</comment>
<dbReference type="PANTHER" id="PTHR44757:SF4">
    <property type="entry name" value="DIGUANYLATE CYCLASE DGCE-RELATED"/>
    <property type="match status" value="1"/>
</dbReference>
<evidence type="ECO:0000256" key="3">
    <source>
        <dbReference type="SAM" id="Phobius"/>
    </source>
</evidence>
<keyword evidence="3" id="KW-1133">Transmembrane helix</keyword>
<keyword evidence="2" id="KW-0175">Coiled coil</keyword>
<dbReference type="Pfam" id="PF00990">
    <property type="entry name" value="GGDEF"/>
    <property type="match status" value="1"/>
</dbReference>
<feature type="transmembrane region" description="Helical" evidence="3">
    <location>
        <begin position="64"/>
        <end position="87"/>
    </location>
</feature>
<evidence type="ECO:0000259" key="6">
    <source>
        <dbReference type="PROSITE" id="PS50883"/>
    </source>
</evidence>
<dbReference type="Pfam" id="PF00563">
    <property type="entry name" value="EAL"/>
    <property type="match status" value="1"/>
</dbReference>
<dbReference type="InterPro" id="IPR035919">
    <property type="entry name" value="EAL_sf"/>
</dbReference>
<dbReference type="SMART" id="SM00267">
    <property type="entry name" value="GGDEF"/>
    <property type="match status" value="1"/>
</dbReference>
<dbReference type="InterPro" id="IPR000160">
    <property type="entry name" value="GGDEF_dom"/>
</dbReference>
<dbReference type="GO" id="GO:0071732">
    <property type="term" value="P:cellular response to nitric oxide"/>
    <property type="evidence" value="ECO:0007669"/>
    <property type="project" value="UniProtKB-ARBA"/>
</dbReference>
<dbReference type="InterPro" id="IPR000014">
    <property type="entry name" value="PAS"/>
</dbReference>
<dbReference type="Gene3D" id="3.30.450.20">
    <property type="entry name" value="PAS domain"/>
    <property type="match status" value="1"/>
</dbReference>
<dbReference type="InterPro" id="IPR052155">
    <property type="entry name" value="Biofilm_reg_signaling"/>
</dbReference>
<sequence length="753" mass="85071">MLTGLWDFLGGEGFMPHGHCYLWKPGLLWTYVVSDGLIGLAYFSIPLSLVYFVRHRRDLQFNWVFIMFSAFIFACGTTHFISLWTIWNPVYWLDASMKAVTAAASVVTSIMLWRLMPVALKIPSNRQLQATVAQLRHEVAERMQAQSELAHVNETLEQRVQQRTAELTAINQQLQKEINARRKTESELFSEKQRAVVTLESIGDGVITTDTRSHITYLNPIAEKLTGWYNEQAIDKPLLEVFRIVNETTRKLIPNPVDVVLEHGEVYGVGNHTLLLSRGGKEYAIEDSAAPIRDHDGNVLGVVLVFHDVSEKRKMTQRMTYLAEHDFLTDLPNRLLLNDRLSQSLTLARRDGYFVALMFIDLDHFKNINDSLGHEVGDQLLKMMSKRFLACLRDSDTLSRQGGDEFIVLLPEIADHFAPAEVAEKLLNAAATPFNISGTELRVSASIGIAVFPDDGDTVEALTKSADAAMYHAKSLGRNNYQFFTQAMNERVSELALLEHNLRRAVEHNEFELAFQPKIEIATGRIMGAEVLLRWRHPEWGLVMPERFIPIAESTGLIRSIGGWVIRETCRQSRAWQDQGLAAVPLAINLSAVQLRQKNFLQEITQILLLSGVDLHQLEFEVTESVAIESEAEVIEWLGNLKDMGVGLSIDDFGTGYSSLSYLKRLPVDTLKIDKSFIRDIYTDPDDATIITAIIRMAHGLRLKVIAEGVETSEQLAFLRAEDCDQFQGYLISLPLPASEFAQFIREWKAELL</sequence>
<dbReference type="EMBL" id="BDOQ01000001">
    <property type="protein sequence ID" value="GBG12525.1"/>
    <property type="molecule type" value="Genomic_DNA"/>
</dbReference>
<dbReference type="Proteomes" id="UP000245081">
    <property type="component" value="Unassembled WGS sequence"/>
</dbReference>
<evidence type="ECO:0000313" key="9">
    <source>
        <dbReference type="Proteomes" id="UP000245081"/>
    </source>
</evidence>
<dbReference type="NCBIfam" id="TIGR00229">
    <property type="entry name" value="sensory_box"/>
    <property type="match status" value="1"/>
</dbReference>
<dbReference type="InterPro" id="IPR013767">
    <property type="entry name" value="PAS_fold"/>
</dbReference>
<dbReference type="SMART" id="SM00052">
    <property type="entry name" value="EAL"/>
    <property type="match status" value="1"/>
</dbReference>
<dbReference type="PROSITE" id="PS50112">
    <property type="entry name" value="PAS"/>
    <property type="match status" value="1"/>
</dbReference>
<dbReference type="PROSITE" id="PS50883">
    <property type="entry name" value="EAL"/>
    <property type="match status" value="1"/>
</dbReference>
<feature type="coiled-coil region" evidence="2">
    <location>
        <begin position="153"/>
        <end position="187"/>
    </location>
</feature>
<dbReference type="Pfam" id="PF25487">
    <property type="entry name" value="ETR1_N"/>
    <property type="match status" value="1"/>
</dbReference>
<name>A0A2R5F229_9PROT</name>
<reference evidence="8 9" key="1">
    <citation type="journal article" date="2018" name="Environ. Microbiol.">
        <title>Isolation and genomic characterization of Novimethylophilus kurashikiensis gen. nov. sp. nov., a new lanthanide-dependent methylotrophic species of Methylophilaceae.</title>
        <authorList>
            <person name="Lv H."/>
            <person name="Sahin N."/>
            <person name="Tani A."/>
        </authorList>
    </citation>
    <scope>NUCLEOTIDE SEQUENCE [LARGE SCALE GENOMIC DNA]</scope>
    <source>
        <strain evidence="8 9">La2-4</strain>
    </source>
</reference>
<dbReference type="GO" id="GO:0006355">
    <property type="term" value="P:regulation of DNA-templated transcription"/>
    <property type="evidence" value="ECO:0007669"/>
    <property type="project" value="InterPro"/>
</dbReference>
<dbReference type="InterPro" id="IPR035965">
    <property type="entry name" value="PAS-like_dom_sf"/>
</dbReference>
<keyword evidence="3" id="KW-0472">Membrane</keyword>
<dbReference type="SUPFAM" id="SSF55785">
    <property type="entry name" value="PYP-like sensor domain (PAS domain)"/>
    <property type="match status" value="1"/>
</dbReference>
<comment type="caution">
    <text evidence="8">The sequence shown here is derived from an EMBL/GenBank/DDBJ whole genome shotgun (WGS) entry which is preliminary data.</text>
</comment>
<organism evidence="8 9">
    <name type="scientific">Novimethylophilus kurashikiensis</name>
    <dbReference type="NCBI Taxonomy" id="1825523"/>
    <lineage>
        <taxon>Bacteria</taxon>
        <taxon>Pseudomonadati</taxon>
        <taxon>Pseudomonadota</taxon>
        <taxon>Betaproteobacteria</taxon>
        <taxon>Nitrosomonadales</taxon>
        <taxon>Methylophilaceae</taxon>
        <taxon>Novimethylophilus</taxon>
    </lineage>
</organism>
<proteinExistence type="predicted"/>
<dbReference type="InterPro" id="IPR043128">
    <property type="entry name" value="Rev_trsase/Diguanyl_cyclase"/>
</dbReference>
<dbReference type="PROSITE" id="PS50887">
    <property type="entry name" value="GGDEF"/>
    <property type="match status" value="1"/>
</dbReference>
<dbReference type="InterPro" id="IPR029787">
    <property type="entry name" value="Nucleotide_cyclase"/>
</dbReference>
<dbReference type="GO" id="GO:0071111">
    <property type="term" value="F:cyclic-guanylate-specific phosphodiesterase activity"/>
    <property type="evidence" value="ECO:0007669"/>
    <property type="project" value="UniProtKB-EC"/>
</dbReference>
<feature type="domain" description="GGDEF" evidence="7">
    <location>
        <begin position="353"/>
        <end position="486"/>
    </location>
</feature>
<evidence type="ECO:0000259" key="5">
    <source>
        <dbReference type="PROSITE" id="PS50113"/>
    </source>
</evidence>
<dbReference type="FunFam" id="3.20.20.450:FF:000001">
    <property type="entry name" value="Cyclic di-GMP phosphodiesterase yahA"/>
    <property type="match status" value="1"/>
</dbReference>
<keyword evidence="3" id="KW-0812">Transmembrane</keyword>
<feature type="transmembrane region" description="Helical" evidence="3">
    <location>
        <begin position="28"/>
        <end position="52"/>
    </location>
</feature>
<evidence type="ECO:0000256" key="2">
    <source>
        <dbReference type="SAM" id="Coils"/>
    </source>
</evidence>
<dbReference type="CDD" id="cd00130">
    <property type="entry name" value="PAS"/>
    <property type="match status" value="1"/>
</dbReference>
<dbReference type="SMART" id="SM00091">
    <property type="entry name" value="PAS"/>
    <property type="match status" value="1"/>
</dbReference>
<dbReference type="CDD" id="cd01948">
    <property type="entry name" value="EAL"/>
    <property type="match status" value="1"/>
</dbReference>
<keyword evidence="9" id="KW-1185">Reference proteome</keyword>
<dbReference type="Gene3D" id="3.20.20.450">
    <property type="entry name" value="EAL domain"/>
    <property type="match status" value="1"/>
</dbReference>
<gene>
    <name evidence="8" type="ORF">NMK_0056</name>
</gene>
<feature type="domain" description="PAS" evidence="4">
    <location>
        <begin position="191"/>
        <end position="264"/>
    </location>
</feature>
<protein>
    <submittedName>
        <fullName evidence="8">Diguanylate cyclase</fullName>
    </submittedName>
</protein>
<dbReference type="PROSITE" id="PS50113">
    <property type="entry name" value="PAC"/>
    <property type="match status" value="1"/>
</dbReference>
<dbReference type="NCBIfam" id="TIGR00254">
    <property type="entry name" value="GGDEF"/>
    <property type="match status" value="1"/>
</dbReference>
<evidence type="ECO:0000256" key="1">
    <source>
        <dbReference type="ARBA" id="ARBA00051114"/>
    </source>
</evidence>
<feature type="domain" description="PAC" evidence="5">
    <location>
        <begin position="269"/>
        <end position="321"/>
    </location>
</feature>
<dbReference type="RefSeq" id="WP_227871282.1">
    <property type="nucleotide sequence ID" value="NZ_BDOQ01000001.1"/>
</dbReference>
<evidence type="ECO:0000259" key="4">
    <source>
        <dbReference type="PROSITE" id="PS50112"/>
    </source>
</evidence>
<dbReference type="SUPFAM" id="SSF141868">
    <property type="entry name" value="EAL domain-like"/>
    <property type="match status" value="1"/>
</dbReference>
<evidence type="ECO:0000313" key="8">
    <source>
        <dbReference type="EMBL" id="GBG12525.1"/>
    </source>
</evidence>